<reference evidence="2" key="2">
    <citation type="journal article" date="2021" name="PeerJ">
        <title>Extensive microbial diversity within the chicken gut microbiome revealed by metagenomics and culture.</title>
        <authorList>
            <person name="Gilroy R."/>
            <person name="Ravi A."/>
            <person name="Getino M."/>
            <person name="Pursley I."/>
            <person name="Horton D.L."/>
            <person name="Alikhan N.F."/>
            <person name="Baker D."/>
            <person name="Gharbi K."/>
            <person name="Hall N."/>
            <person name="Watson M."/>
            <person name="Adriaenssens E.M."/>
            <person name="Foster-Nyarko E."/>
            <person name="Jarju S."/>
            <person name="Secka A."/>
            <person name="Antonio M."/>
            <person name="Oren A."/>
            <person name="Chaudhuri R.R."/>
            <person name="La Ragione R."/>
            <person name="Hildebrand F."/>
            <person name="Pallen M.J."/>
        </authorList>
    </citation>
    <scope>NUCLEOTIDE SEQUENCE</scope>
    <source>
        <strain evidence="2">ChiGjej1B1-2707</strain>
    </source>
</reference>
<dbReference type="EMBL" id="DVGB01000051">
    <property type="protein sequence ID" value="HIR01435.1"/>
    <property type="molecule type" value="Genomic_DNA"/>
</dbReference>
<reference evidence="2" key="1">
    <citation type="submission" date="2020-10" db="EMBL/GenBank/DDBJ databases">
        <authorList>
            <person name="Gilroy R."/>
        </authorList>
    </citation>
    <scope>NUCLEOTIDE SEQUENCE</scope>
    <source>
        <strain evidence="2">ChiGjej1B1-2707</strain>
    </source>
</reference>
<name>A0A9D1A095_9ACTN</name>
<dbReference type="Proteomes" id="UP000824261">
    <property type="component" value="Unassembled WGS sequence"/>
</dbReference>
<evidence type="ECO:0000313" key="2">
    <source>
        <dbReference type="EMBL" id="HIR01435.1"/>
    </source>
</evidence>
<comment type="caution">
    <text evidence="2">The sequence shown here is derived from an EMBL/GenBank/DDBJ whole genome shotgun (WGS) entry which is preliminary data.</text>
</comment>
<evidence type="ECO:0000259" key="1">
    <source>
        <dbReference type="Pfam" id="PF11823"/>
    </source>
</evidence>
<organism evidence="2 3">
    <name type="scientific">Candidatus Aveggerthella stercoripullorum</name>
    <dbReference type="NCBI Taxonomy" id="2840688"/>
    <lineage>
        <taxon>Bacteria</taxon>
        <taxon>Bacillati</taxon>
        <taxon>Actinomycetota</taxon>
        <taxon>Coriobacteriia</taxon>
        <taxon>Eggerthellales</taxon>
        <taxon>Eggerthellaceae</taxon>
        <taxon>Eggerthellaceae incertae sedis</taxon>
        <taxon>Candidatus Aveggerthella</taxon>
    </lineage>
</organism>
<dbReference type="Pfam" id="PF11823">
    <property type="entry name" value="Se_S_carrier"/>
    <property type="match status" value="1"/>
</dbReference>
<feature type="domain" description="Putative Se/S carrier protein-like" evidence="1">
    <location>
        <begin position="4"/>
        <end position="57"/>
    </location>
</feature>
<evidence type="ECO:0000313" key="3">
    <source>
        <dbReference type="Proteomes" id="UP000824261"/>
    </source>
</evidence>
<proteinExistence type="predicted"/>
<gene>
    <name evidence="2" type="ORF">IAA69_04155</name>
</gene>
<dbReference type="InterPro" id="IPR021778">
    <property type="entry name" value="Se/S_carrier-like"/>
</dbReference>
<dbReference type="AlphaFoldDB" id="A0A9D1A095"/>
<feature type="non-terminal residue" evidence="2">
    <location>
        <position position="78"/>
    </location>
</feature>
<protein>
    <submittedName>
        <fullName evidence="2">DUF3343 domain-containing protein</fullName>
    </submittedName>
</protein>
<sequence length="78" mass="8181">MNTYVIAFESTHAAMATERALKPLAKITMLPTPKAISAGCGMSIKFEAADDAEAVSLAGNSPDAKGMAALFRQEGETY</sequence>
<accession>A0A9D1A095</accession>